<dbReference type="SUPFAM" id="SSF58104">
    <property type="entry name" value="Methyl-accepting chemotaxis protein (MCP) signaling domain"/>
    <property type="match status" value="1"/>
</dbReference>
<dbReference type="EMBL" id="CP065938">
    <property type="protein sequence ID" value="UWX05414.1"/>
    <property type="molecule type" value="Genomic_DNA"/>
</dbReference>
<organism evidence="5 6">
    <name type="scientific">Taurinivorans muris</name>
    <dbReference type="NCBI Taxonomy" id="2787751"/>
    <lineage>
        <taxon>Bacteria</taxon>
        <taxon>Pseudomonadati</taxon>
        <taxon>Thermodesulfobacteriota</taxon>
        <taxon>Desulfovibrionia</taxon>
        <taxon>Desulfovibrionales</taxon>
        <taxon>Desulfovibrionaceae</taxon>
        <taxon>Taurinivorans</taxon>
    </lineage>
</organism>
<evidence type="ECO:0000313" key="5">
    <source>
        <dbReference type="EMBL" id="UWX05414.1"/>
    </source>
</evidence>
<accession>A0ABY5XZS5</accession>
<proteinExistence type="predicted"/>
<dbReference type="PROSITE" id="PS50111">
    <property type="entry name" value="CHEMOTAXIS_TRANSDUC_2"/>
    <property type="match status" value="1"/>
</dbReference>
<dbReference type="Pfam" id="PF13426">
    <property type="entry name" value="PAS_9"/>
    <property type="match status" value="1"/>
</dbReference>
<evidence type="ECO:0000256" key="3">
    <source>
        <dbReference type="SAM" id="MobiDB-lite"/>
    </source>
</evidence>
<dbReference type="SUPFAM" id="SSF55785">
    <property type="entry name" value="PYP-like sensor domain (PAS domain)"/>
    <property type="match status" value="1"/>
</dbReference>
<dbReference type="InterPro" id="IPR000014">
    <property type="entry name" value="PAS"/>
</dbReference>
<dbReference type="RefSeq" id="WP_334314993.1">
    <property type="nucleotide sequence ID" value="NZ_CP065938.1"/>
</dbReference>
<dbReference type="SMART" id="SM00283">
    <property type="entry name" value="MA"/>
    <property type="match status" value="1"/>
</dbReference>
<dbReference type="PROSITE" id="PS51257">
    <property type="entry name" value="PROKAR_LIPOPROTEIN"/>
    <property type="match status" value="1"/>
</dbReference>
<keyword evidence="6" id="KW-1185">Reference proteome</keyword>
<dbReference type="Gene3D" id="3.30.450.20">
    <property type="entry name" value="PAS domain"/>
    <property type="match status" value="1"/>
</dbReference>
<name>A0ABY5XZS5_9BACT</name>
<evidence type="ECO:0000259" key="4">
    <source>
        <dbReference type="PROSITE" id="PS50111"/>
    </source>
</evidence>
<sequence length="765" mass="83629">MKLSTKLLLAFGATIVLIAAISCLSWYATAKYDRQKEVLLLAETIITDVMKTESHVAKAIIDYDPEPIAEAYKVLEDGKQSAGKLLGIVTSQENKDHLNNIFDNIGNYAPILNQIETLFKDFNATYEEVRKLGNKVQNTLDEIAVETQRKYELTGDAEEYKIASDIALIAANIRYSLMAFLFVEDDETYKNANTLIDNANKLFNQDNVKNNPIFAETISDIKTYLDQVKPLLETGAKIQDLREQSNKGVQYALQESTAVANLSTKLFNDVSATVRTQLVIASIVAILLGILLTILISRNIMKQLGTDPGELSVLAERVTKGDYDINDGKEHIGVHRNIIMMVEKLKETLQFSQNVLSSMPIPVAVFGSNNKLKYANREMMGLLEITKKMEDCIGETSGTFMYRQENFNTATCKAIASKQTGRLTLEYETHKGNHINVATIAQPLIDAHGDVTDVISIWQDITETVRQNKIIADSHQNMQNIAVELEQVATIASSASEQLSAQIELSENGAQDQADRVATTATALEEMNATVLEIARNAGTTSDSASNVRSEASAGSESMQECVKAMHEVKEESLKLQTEMGVLSEHAQAINEIMNVISDIADQTNLLALNAAIEAARAGEAGRGFAVVADEVRNLAEKTMTSTTDVGNAISAIQKSTADNTRLVVDAVEKIERVTEMVSGAGEALLGIVQLADTTADQVRAIATASEEQSATSEEITQSVDSINNIAKENANNMQEARKAVDEVVNQTHVLSQLIEQLQAQNKAE</sequence>
<dbReference type="InterPro" id="IPR035965">
    <property type="entry name" value="PAS-like_dom_sf"/>
</dbReference>
<feature type="domain" description="Methyl-accepting transducer" evidence="4">
    <location>
        <begin position="488"/>
        <end position="724"/>
    </location>
</feature>
<gene>
    <name evidence="5" type="ORF">JBF11_08150</name>
</gene>
<protein>
    <submittedName>
        <fullName evidence="5">PAS domain-containing protein</fullName>
    </submittedName>
</protein>
<dbReference type="PANTHER" id="PTHR32089">
    <property type="entry name" value="METHYL-ACCEPTING CHEMOTAXIS PROTEIN MCPB"/>
    <property type="match status" value="1"/>
</dbReference>
<dbReference type="Gene3D" id="6.10.340.10">
    <property type="match status" value="1"/>
</dbReference>
<evidence type="ECO:0000256" key="1">
    <source>
        <dbReference type="ARBA" id="ARBA00023224"/>
    </source>
</evidence>
<keyword evidence="1 2" id="KW-0807">Transducer</keyword>
<dbReference type="CDD" id="cd11386">
    <property type="entry name" value="MCP_signal"/>
    <property type="match status" value="1"/>
</dbReference>
<dbReference type="Pfam" id="PF00015">
    <property type="entry name" value="MCPsignal"/>
    <property type="match status" value="1"/>
</dbReference>
<reference evidence="5" key="1">
    <citation type="submission" date="2020-12" db="EMBL/GenBank/DDBJ databases">
        <title>Taurinivorans muris gen. nov., sp. nov., fundamental and realized metabolic niche of a ubiquitous sulfidogenic bacterium in the murine intestine.</title>
        <authorList>
            <person name="Ye H."/>
            <person name="Hanson B.T."/>
            <person name="Loy A."/>
        </authorList>
    </citation>
    <scope>NUCLEOTIDE SEQUENCE</scope>
    <source>
        <strain evidence="5">LT0009</strain>
    </source>
</reference>
<dbReference type="Proteomes" id="UP001058120">
    <property type="component" value="Chromosome"/>
</dbReference>
<dbReference type="InterPro" id="IPR004089">
    <property type="entry name" value="MCPsignal_dom"/>
</dbReference>
<evidence type="ECO:0000256" key="2">
    <source>
        <dbReference type="PROSITE-ProRule" id="PRU00284"/>
    </source>
</evidence>
<dbReference type="PANTHER" id="PTHR32089:SF112">
    <property type="entry name" value="LYSOZYME-LIKE PROTEIN-RELATED"/>
    <property type="match status" value="1"/>
</dbReference>
<dbReference type="Gene3D" id="1.10.287.950">
    <property type="entry name" value="Methyl-accepting chemotaxis protein"/>
    <property type="match status" value="1"/>
</dbReference>
<evidence type="ECO:0000313" key="6">
    <source>
        <dbReference type="Proteomes" id="UP001058120"/>
    </source>
</evidence>
<feature type="region of interest" description="Disordered" evidence="3">
    <location>
        <begin position="538"/>
        <end position="559"/>
    </location>
</feature>